<accession>A0A0D8ML42</accession>
<dbReference type="OrthoDB" id="5348860at2"/>
<dbReference type="Proteomes" id="UP000240410">
    <property type="component" value="Unassembled WGS sequence"/>
</dbReference>
<organism evidence="4 5">
    <name type="scientific">Photobacterium leiognathi</name>
    <dbReference type="NCBI Taxonomy" id="553611"/>
    <lineage>
        <taxon>Bacteria</taxon>
        <taxon>Pseudomonadati</taxon>
        <taxon>Pseudomonadota</taxon>
        <taxon>Gammaproteobacteria</taxon>
        <taxon>Vibrionales</taxon>
        <taxon>Vibrionaceae</taxon>
        <taxon>Photobacterium</taxon>
    </lineage>
</organism>
<dbReference type="AlphaFoldDB" id="A0A0D8ML42"/>
<gene>
    <name evidence="4" type="ORF">CTM89_10090</name>
    <name evidence="3" type="ORF">CTM94_09800</name>
</gene>
<evidence type="ECO:0000259" key="2">
    <source>
        <dbReference type="Pfam" id="PF03724"/>
    </source>
</evidence>
<feature type="domain" description="DUF306" evidence="2">
    <location>
        <begin position="33"/>
        <end position="127"/>
    </location>
</feature>
<evidence type="ECO:0000256" key="1">
    <source>
        <dbReference type="SAM" id="SignalP"/>
    </source>
</evidence>
<keyword evidence="6" id="KW-1185">Reference proteome</keyword>
<dbReference type="EMBL" id="PYOJ01000008">
    <property type="protein sequence ID" value="PSV90663.1"/>
    <property type="molecule type" value="Genomic_DNA"/>
</dbReference>
<dbReference type="PROSITE" id="PS51257">
    <property type="entry name" value="PROKAR_LIPOPROTEIN"/>
    <property type="match status" value="1"/>
</dbReference>
<name>A0A0D8ML42_PHOLE</name>
<dbReference type="Gene3D" id="2.40.128.270">
    <property type="match status" value="1"/>
</dbReference>
<dbReference type="RefSeq" id="WP_008986331.1">
    <property type="nucleotide sequence ID" value="NZ_JADQAT010000020.1"/>
</dbReference>
<dbReference type="EMBL" id="PYOI01000012">
    <property type="protein sequence ID" value="PSV82434.1"/>
    <property type="molecule type" value="Genomic_DNA"/>
</dbReference>
<keyword evidence="1" id="KW-0732">Signal</keyword>
<proteinExistence type="predicted"/>
<protein>
    <submittedName>
        <fullName evidence="4">META domain-containing protein</fullName>
    </submittedName>
</protein>
<dbReference type="GeneID" id="99739995"/>
<evidence type="ECO:0000313" key="5">
    <source>
        <dbReference type="Proteomes" id="UP000240410"/>
    </source>
</evidence>
<dbReference type="InterPro" id="IPR005184">
    <property type="entry name" value="DUF306_Meta_HslJ"/>
</dbReference>
<evidence type="ECO:0000313" key="6">
    <source>
        <dbReference type="Proteomes" id="UP000241566"/>
    </source>
</evidence>
<dbReference type="Proteomes" id="UP000241566">
    <property type="component" value="Unassembled WGS sequence"/>
</dbReference>
<evidence type="ECO:0000313" key="4">
    <source>
        <dbReference type="EMBL" id="PSV90663.1"/>
    </source>
</evidence>
<dbReference type="InterPro" id="IPR038670">
    <property type="entry name" value="HslJ-like_sf"/>
</dbReference>
<reference evidence="4 5" key="1">
    <citation type="submission" date="2018-03" db="EMBL/GenBank/DDBJ databases">
        <title>Whole genome sequencing of Histamine producing bacteria.</title>
        <authorList>
            <person name="Butler K."/>
        </authorList>
    </citation>
    <scope>NUCLEOTIDE SEQUENCE [LARGE SCALE GENOMIC DNA]</scope>
    <source>
        <strain evidence="3 6">ATCC 25521</strain>
        <strain evidence="4 5">ATCC 33979</strain>
    </source>
</reference>
<evidence type="ECO:0000313" key="3">
    <source>
        <dbReference type="EMBL" id="PSV82434.1"/>
    </source>
</evidence>
<comment type="caution">
    <text evidence="4">The sequence shown here is derived from an EMBL/GenBank/DDBJ whole genome shotgun (WGS) entry which is preliminary data.</text>
</comment>
<feature type="signal peptide" evidence="1">
    <location>
        <begin position="1"/>
        <end position="23"/>
    </location>
</feature>
<dbReference type="Pfam" id="PF03724">
    <property type="entry name" value="META"/>
    <property type="match status" value="1"/>
</dbReference>
<dbReference type="STRING" id="553611.GCA_001557755_01362"/>
<feature type="chain" id="PRO_5015036310" evidence="1">
    <location>
        <begin position="24"/>
        <end position="135"/>
    </location>
</feature>
<sequence>MKKATLCLLALITISLTGCFSNQQLDKSAQMVGGWKLKGGIEIPGITKRRPSLNIEPNMEVTGFTGCNLFKGKVEPDGDFSLPAVTHKMCLPELVKQENEMLNVLRSATSIEVINSSLIVDAGDKFLVFEKTNAS</sequence>